<dbReference type="Proteomes" id="UP001589710">
    <property type="component" value="Unassembled WGS sequence"/>
</dbReference>
<evidence type="ECO:0000313" key="3">
    <source>
        <dbReference type="Proteomes" id="UP001589710"/>
    </source>
</evidence>
<organism evidence="2 3">
    <name type="scientific">Streptomyces yanii</name>
    <dbReference type="NCBI Taxonomy" id="78510"/>
    <lineage>
        <taxon>Bacteria</taxon>
        <taxon>Bacillati</taxon>
        <taxon>Actinomycetota</taxon>
        <taxon>Actinomycetes</taxon>
        <taxon>Kitasatosporales</taxon>
        <taxon>Streptomycetaceae</taxon>
        <taxon>Streptomyces</taxon>
    </lineage>
</organism>
<evidence type="ECO:0000256" key="1">
    <source>
        <dbReference type="SAM" id="MobiDB-lite"/>
    </source>
</evidence>
<keyword evidence="3" id="KW-1185">Reference proteome</keyword>
<evidence type="ECO:0000313" key="2">
    <source>
        <dbReference type="EMBL" id="MFB9575475.1"/>
    </source>
</evidence>
<feature type="region of interest" description="Disordered" evidence="1">
    <location>
        <begin position="1"/>
        <end position="38"/>
    </location>
</feature>
<comment type="caution">
    <text evidence="2">The sequence shown here is derived from an EMBL/GenBank/DDBJ whole genome shotgun (WGS) entry which is preliminary data.</text>
</comment>
<gene>
    <name evidence="2" type="ORF">ACFFTL_25105</name>
</gene>
<dbReference type="EMBL" id="JBHMCG010000104">
    <property type="protein sequence ID" value="MFB9575475.1"/>
    <property type="molecule type" value="Genomic_DNA"/>
</dbReference>
<accession>A0ABV5RC90</accession>
<protein>
    <submittedName>
        <fullName evidence="2">Uncharacterized protein</fullName>
    </submittedName>
</protein>
<sequence>MLDQHTALRGPGTGWDLHSPPTSSVRDPAERSDPPQPYSTLCEAVVARTGLQILDDFITPHLPEPPGARVLGCILQLDRP</sequence>
<name>A0ABV5RC90_9ACTN</name>
<proteinExistence type="predicted"/>
<dbReference type="RefSeq" id="WP_386144360.1">
    <property type="nucleotide sequence ID" value="NZ_BAAAXD010000039.1"/>
</dbReference>
<reference evidence="2 3" key="1">
    <citation type="submission" date="2024-09" db="EMBL/GenBank/DDBJ databases">
        <authorList>
            <person name="Sun Q."/>
            <person name="Mori K."/>
        </authorList>
    </citation>
    <scope>NUCLEOTIDE SEQUENCE [LARGE SCALE GENOMIC DNA]</scope>
    <source>
        <strain evidence="2 3">JCM 3331</strain>
    </source>
</reference>